<dbReference type="PANTHER" id="PTHR37507:SF2">
    <property type="entry name" value="SPORULATION PROTEIN YDCC"/>
    <property type="match status" value="1"/>
</dbReference>
<dbReference type="AlphaFoldDB" id="A0A0E3SPI4"/>
<dbReference type="Pfam" id="PF14285">
    <property type="entry name" value="DUF4367"/>
    <property type="match status" value="1"/>
</dbReference>
<dbReference type="PROSITE" id="PS51257">
    <property type="entry name" value="PROKAR_LIPOPROTEIN"/>
    <property type="match status" value="1"/>
</dbReference>
<dbReference type="HOGENOM" id="CLU_040882_1_0_2"/>
<dbReference type="KEGG" id="mbak:MSBR3_3120"/>
<dbReference type="PATRIC" id="fig|1434107.4.peg.3942"/>
<dbReference type="STRING" id="1434107.MSBR3_3120"/>
<protein>
    <submittedName>
        <fullName evidence="3">Uncharacterized protein</fullName>
    </submittedName>
</protein>
<evidence type="ECO:0000259" key="2">
    <source>
        <dbReference type="Pfam" id="PF17131"/>
    </source>
</evidence>
<dbReference type="Pfam" id="PF17131">
    <property type="entry name" value="LolA_like"/>
    <property type="match status" value="1"/>
</dbReference>
<evidence type="ECO:0000259" key="1">
    <source>
        <dbReference type="Pfam" id="PF14285"/>
    </source>
</evidence>
<organism evidence="3 4">
    <name type="scientific">Methanosarcina barkeri 3</name>
    <dbReference type="NCBI Taxonomy" id="1434107"/>
    <lineage>
        <taxon>Archaea</taxon>
        <taxon>Methanobacteriati</taxon>
        <taxon>Methanobacteriota</taxon>
        <taxon>Stenosarchaea group</taxon>
        <taxon>Methanomicrobia</taxon>
        <taxon>Methanosarcinales</taxon>
        <taxon>Methanosarcinaceae</taxon>
        <taxon>Methanosarcina</taxon>
    </lineage>
</organism>
<dbReference type="InterPro" id="IPR029046">
    <property type="entry name" value="LolA/LolB/LppX"/>
</dbReference>
<dbReference type="InterPro" id="IPR052944">
    <property type="entry name" value="Sporulation_related"/>
</dbReference>
<sequence>MYKMLESDREMKKTKVLSLMILISLALFASGCEEELSAEEIATKMQEKGESIKDYSCIMHTATYANGEKIQENEERVISKKPRMMKSWTIEQGKEEVAAVSDGEFLWSYDEGTNTVTKIKLPEEPLINESDYVGLIEGFLNKTNVSLLGIEEVDGRSAYVLEAELEAKSEENHSLVSRTKMWVDKETWMALKCKIYDSKGNLMIETEISNLKVNTGIPDSEFEFEVPAGAEIKVIDLNNLEVPEKMSLEEARKKASFEILVPEYIPEGYALNYTMIDYKTALEDQSHETVILNYQKEDEFFHVTQTIYEDKPEEDVMLAQTAENISINGKEGKYTNQFGEFKLLAWNIGEFEMTLSGFLEKAEMLKIAESIPEPALENNKK</sequence>
<dbReference type="SUPFAM" id="SSF89392">
    <property type="entry name" value="Prokaryotic lipoproteins and lipoprotein localization factors"/>
    <property type="match status" value="1"/>
</dbReference>
<dbReference type="InterPro" id="IPR033399">
    <property type="entry name" value="TP_0789-like"/>
</dbReference>
<feature type="domain" description="DUF4367" evidence="1">
    <location>
        <begin position="260"/>
        <end position="371"/>
    </location>
</feature>
<dbReference type="PANTHER" id="PTHR37507">
    <property type="entry name" value="SPORULATION PROTEIN YDCC"/>
    <property type="match status" value="1"/>
</dbReference>
<gene>
    <name evidence="3" type="ORF">MSBR3_3120</name>
</gene>
<evidence type="ECO:0000313" key="4">
    <source>
        <dbReference type="Proteomes" id="UP000033066"/>
    </source>
</evidence>
<dbReference type="InterPro" id="IPR025377">
    <property type="entry name" value="DUF4367"/>
</dbReference>
<reference evidence="3" key="1">
    <citation type="submission" date="2014-07" db="EMBL/GenBank/DDBJ databases">
        <title>Methanogenic archaea and the global carbon cycle.</title>
        <authorList>
            <person name="Henriksen J.R."/>
            <person name="Luke J."/>
            <person name="Reinhart S."/>
            <person name="Benedict M.N."/>
            <person name="Youngblut N.D."/>
            <person name="Metcalf M.E."/>
            <person name="Whitaker R.J."/>
            <person name="Metcalf W.W."/>
        </authorList>
    </citation>
    <scope>NUCLEOTIDE SEQUENCE [LARGE SCALE GENOMIC DNA]</scope>
    <source>
        <strain evidence="3">3</strain>
    </source>
</reference>
<dbReference type="CDD" id="cd16329">
    <property type="entry name" value="LolA_like"/>
    <property type="match status" value="1"/>
</dbReference>
<keyword evidence="4" id="KW-1185">Reference proteome</keyword>
<name>A0A0E3SPI4_METBA</name>
<feature type="domain" description="Uncharacterized protein TP-0789" evidence="2">
    <location>
        <begin position="103"/>
        <end position="216"/>
    </location>
</feature>
<dbReference type="Proteomes" id="UP000033066">
    <property type="component" value="Chromosome"/>
</dbReference>
<dbReference type="Gene3D" id="2.50.20.10">
    <property type="entry name" value="Lipoprotein localisation LolA/LolB/LppX"/>
    <property type="match status" value="1"/>
</dbReference>
<accession>A0A0E3SPI4</accession>
<dbReference type="EMBL" id="CP009517">
    <property type="protein sequence ID" value="AKB83698.1"/>
    <property type="molecule type" value="Genomic_DNA"/>
</dbReference>
<evidence type="ECO:0000313" key="3">
    <source>
        <dbReference type="EMBL" id="AKB83698.1"/>
    </source>
</evidence>
<proteinExistence type="predicted"/>